<comment type="caution">
    <text evidence="1">The sequence shown here is derived from an EMBL/GenBank/DDBJ whole genome shotgun (WGS) entry which is preliminary data.</text>
</comment>
<sequence length="123" mass="13737">MAENPSSKISKERLMRYTNYRLPKEIGMKWSFALAINLWAMSSVNVFGKSLGKPCETSSSSDPLCLHWDSTSTLTITEVLELEKIKNVEVNTVIGLGEEYKHLVGATDSDDADFHSVVKLVQQ</sequence>
<reference evidence="1 2" key="1">
    <citation type="journal article" date="2020" name="BMC Genomics">
        <title>Intraspecific diversification of the crop wild relative Brassica cretica Lam. using demographic model selection.</title>
        <authorList>
            <person name="Kioukis A."/>
            <person name="Michalopoulou V.A."/>
            <person name="Briers L."/>
            <person name="Pirintsos S."/>
            <person name="Studholme D.J."/>
            <person name="Pavlidis P."/>
            <person name="Sarris P.F."/>
        </authorList>
    </citation>
    <scope>NUCLEOTIDE SEQUENCE [LARGE SCALE GENOMIC DNA]</scope>
    <source>
        <strain evidence="2">cv. PFS-1207/04</strain>
    </source>
</reference>
<dbReference type="Proteomes" id="UP000266723">
    <property type="component" value="Unassembled WGS sequence"/>
</dbReference>
<proteinExistence type="predicted"/>
<dbReference type="PANTHER" id="PTHR48147">
    <property type="entry name" value="PROTEIN CBG23787"/>
    <property type="match status" value="1"/>
</dbReference>
<protein>
    <submittedName>
        <fullName evidence="1">Uncharacterized protein</fullName>
    </submittedName>
</protein>
<organism evidence="1 2">
    <name type="scientific">Brassica cretica</name>
    <name type="common">Mustard</name>
    <dbReference type="NCBI Taxonomy" id="69181"/>
    <lineage>
        <taxon>Eukaryota</taxon>
        <taxon>Viridiplantae</taxon>
        <taxon>Streptophyta</taxon>
        <taxon>Embryophyta</taxon>
        <taxon>Tracheophyta</taxon>
        <taxon>Spermatophyta</taxon>
        <taxon>Magnoliopsida</taxon>
        <taxon>eudicotyledons</taxon>
        <taxon>Gunneridae</taxon>
        <taxon>Pentapetalae</taxon>
        <taxon>rosids</taxon>
        <taxon>malvids</taxon>
        <taxon>Brassicales</taxon>
        <taxon>Brassicaceae</taxon>
        <taxon>Brassiceae</taxon>
        <taxon>Brassica</taxon>
    </lineage>
</organism>
<dbReference type="EMBL" id="QGKV02000299">
    <property type="protein sequence ID" value="KAF3596697.1"/>
    <property type="molecule type" value="Genomic_DNA"/>
</dbReference>
<keyword evidence="2" id="KW-1185">Reference proteome</keyword>
<accession>A0ABQ7EI81</accession>
<dbReference type="PANTHER" id="PTHR48147:SF5">
    <property type="entry name" value="REPEAT-CONTAINING PROTEIN, PUTATIVE-RELATED"/>
    <property type="match status" value="1"/>
</dbReference>
<evidence type="ECO:0000313" key="2">
    <source>
        <dbReference type="Proteomes" id="UP000266723"/>
    </source>
</evidence>
<evidence type="ECO:0000313" key="1">
    <source>
        <dbReference type="EMBL" id="KAF3596697.1"/>
    </source>
</evidence>
<gene>
    <name evidence="1" type="ORF">DY000_02021674</name>
</gene>
<name>A0ABQ7EI81_BRACR</name>